<keyword evidence="4" id="KW-0804">Transcription</keyword>
<evidence type="ECO:0000259" key="5">
    <source>
        <dbReference type="PROSITE" id="PS50937"/>
    </source>
</evidence>
<dbReference type="Proteomes" id="UP000199394">
    <property type="component" value="Unassembled WGS sequence"/>
</dbReference>
<evidence type="ECO:0000256" key="1">
    <source>
        <dbReference type="ARBA" id="ARBA00023015"/>
    </source>
</evidence>
<dbReference type="AlphaFoldDB" id="A0A1H3WVZ3"/>
<dbReference type="Pfam" id="PF07739">
    <property type="entry name" value="TipAS"/>
    <property type="match status" value="1"/>
</dbReference>
<evidence type="ECO:0000256" key="3">
    <source>
        <dbReference type="ARBA" id="ARBA00023159"/>
    </source>
</evidence>
<evidence type="ECO:0000256" key="2">
    <source>
        <dbReference type="ARBA" id="ARBA00023125"/>
    </source>
</evidence>
<dbReference type="SUPFAM" id="SSF89082">
    <property type="entry name" value="Antibiotic binding domain of TipA-like multidrug resistance regulators"/>
    <property type="match status" value="1"/>
</dbReference>
<dbReference type="InterPro" id="IPR009061">
    <property type="entry name" value="DNA-bd_dom_put_sf"/>
</dbReference>
<dbReference type="PROSITE" id="PS50937">
    <property type="entry name" value="HTH_MERR_2"/>
    <property type="match status" value="1"/>
</dbReference>
<dbReference type="SUPFAM" id="SSF46955">
    <property type="entry name" value="Putative DNA-binding domain"/>
    <property type="match status" value="1"/>
</dbReference>
<dbReference type="PANTHER" id="PTHR30204">
    <property type="entry name" value="REDOX-CYCLING DRUG-SENSING TRANSCRIPTIONAL ACTIVATOR SOXR"/>
    <property type="match status" value="1"/>
</dbReference>
<proteinExistence type="predicted"/>
<dbReference type="SMART" id="SM00422">
    <property type="entry name" value="HTH_MERR"/>
    <property type="match status" value="1"/>
</dbReference>
<dbReference type="CDD" id="cd01106">
    <property type="entry name" value="HTH_TipAL-Mta"/>
    <property type="match status" value="1"/>
</dbReference>
<reference evidence="6 7" key="1">
    <citation type="submission" date="2016-10" db="EMBL/GenBank/DDBJ databases">
        <authorList>
            <person name="de Groot N.N."/>
        </authorList>
    </citation>
    <scope>NUCLEOTIDE SEQUENCE [LARGE SCALE GENOMIC DNA]</scope>
    <source>
        <strain evidence="6 7">SR12</strain>
    </source>
</reference>
<dbReference type="EMBL" id="FNRK01000001">
    <property type="protein sequence ID" value="SDZ91347.1"/>
    <property type="molecule type" value="Genomic_DNA"/>
</dbReference>
<dbReference type="Pfam" id="PF13411">
    <property type="entry name" value="MerR_1"/>
    <property type="match status" value="1"/>
</dbReference>
<dbReference type="RefSeq" id="WP_090304114.1">
    <property type="nucleotide sequence ID" value="NZ_FNRK01000001.1"/>
</dbReference>
<dbReference type="InterPro" id="IPR012925">
    <property type="entry name" value="TipAS_dom"/>
</dbReference>
<protein>
    <submittedName>
        <fullName evidence="6">DNA-binding transcriptional regulator, MerR family</fullName>
    </submittedName>
</protein>
<keyword evidence="1" id="KW-0805">Transcription regulation</keyword>
<dbReference type="PROSITE" id="PS00552">
    <property type="entry name" value="HTH_MERR_1"/>
    <property type="match status" value="1"/>
</dbReference>
<organism evidence="6 7">
    <name type="scientific">Eubacterium aggregans</name>
    <dbReference type="NCBI Taxonomy" id="81409"/>
    <lineage>
        <taxon>Bacteria</taxon>
        <taxon>Bacillati</taxon>
        <taxon>Bacillota</taxon>
        <taxon>Clostridia</taxon>
        <taxon>Eubacteriales</taxon>
        <taxon>Eubacteriaceae</taxon>
        <taxon>Eubacterium</taxon>
    </lineage>
</organism>
<keyword evidence="7" id="KW-1185">Reference proteome</keyword>
<dbReference type="Gene3D" id="1.10.490.50">
    <property type="entry name" value="Antibiotic binding domain of TipA-like multidrug resistance regulators"/>
    <property type="match status" value="1"/>
</dbReference>
<evidence type="ECO:0000256" key="4">
    <source>
        <dbReference type="ARBA" id="ARBA00023163"/>
    </source>
</evidence>
<dbReference type="InterPro" id="IPR047057">
    <property type="entry name" value="MerR_fam"/>
</dbReference>
<dbReference type="OrthoDB" id="9814833at2"/>
<dbReference type="InterPro" id="IPR036244">
    <property type="entry name" value="TipA-like_antibiotic-bd"/>
</dbReference>
<sequence length="254" mass="28391">MEYTTSEMAALSGVTTRTLRYYDAIGLLKPAAIRSNGYRIYGPDQVDTLQQILFYRELEFPLNRIRSILTAPDYARESALSEQLEALKARQKRIETLIATATRTLDALKGDLIMKDTEKFEGFKAEIIAKNEDRYGAEIRSRYGDATVDGVNARIQGMSEKTWQRAQALEKDVAQALKCAAATGNTTGEEARKLCGLHSQWLKCYWTPGMYTPAAHIALAQGYVTDERFAAYYDAIVPGGATFLRDALVAFFNQ</sequence>
<feature type="domain" description="HTH merR-type" evidence="5">
    <location>
        <begin position="1"/>
        <end position="71"/>
    </location>
</feature>
<keyword evidence="3" id="KW-0010">Activator</keyword>
<name>A0A1H3WVZ3_9FIRM</name>
<dbReference type="GO" id="GO:0003677">
    <property type="term" value="F:DNA binding"/>
    <property type="evidence" value="ECO:0007669"/>
    <property type="project" value="UniProtKB-KW"/>
</dbReference>
<dbReference type="InterPro" id="IPR000551">
    <property type="entry name" value="MerR-type_HTH_dom"/>
</dbReference>
<evidence type="ECO:0000313" key="6">
    <source>
        <dbReference type="EMBL" id="SDZ91347.1"/>
    </source>
</evidence>
<dbReference type="GO" id="GO:0003700">
    <property type="term" value="F:DNA-binding transcription factor activity"/>
    <property type="evidence" value="ECO:0007669"/>
    <property type="project" value="InterPro"/>
</dbReference>
<keyword evidence="2 6" id="KW-0238">DNA-binding</keyword>
<evidence type="ECO:0000313" key="7">
    <source>
        <dbReference type="Proteomes" id="UP000199394"/>
    </source>
</evidence>
<dbReference type="STRING" id="81409.SAMN04515656_101114"/>
<gene>
    <name evidence="6" type="ORF">SAMN04515656_101114</name>
</gene>
<dbReference type="Gene3D" id="1.10.1660.10">
    <property type="match status" value="1"/>
</dbReference>
<accession>A0A1H3WVZ3</accession>
<dbReference type="PANTHER" id="PTHR30204:SF90">
    <property type="entry name" value="HTH-TYPE TRANSCRIPTIONAL ACTIVATOR MTA"/>
    <property type="match status" value="1"/>
</dbReference>